<sequence>MADRKKTVLVTGANGMLAANIIERLLHEGYAVVATLRRGRKYAGGTSGGLEVVEADFKDAEAMRPLMSRCGRVIHVAAMTSQSCPDYGQYRKVNAEATRMLAELAAGCGVERFVYVSTANTIGFGADETRPMAYPFSGSFYARSKREAEEYLLPLADRMDIVVVNPTFMIGKYGSEKGSNRVFSMVRKSPVLVCPSGGKNVIDVAEAARGMVMAMEGGRSGEKYLICGENYSYSELFRAIAGHFGLRRCFLPVPDFLLKAAGALGDLLARCGMKVEFTSVNMKILMIKNYYDTDKAFRDFGFRPRGLFGVRQNS</sequence>
<evidence type="ECO:0000259" key="1">
    <source>
        <dbReference type="Pfam" id="PF01370"/>
    </source>
</evidence>
<dbReference type="SUPFAM" id="SSF51735">
    <property type="entry name" value="NAD(P)-binding Rossmann-fold domains"/>
    <property type="match status" value="1"/>
</dbReference>
<dbReference type="Proteomes" id="UP000886881">
    <property type="component" value="Unassembled WGS sequence"/>
</dbReference>
<evidence type="ECO:0000313" key="2">
    <source>
        <dbReference type="EMBL" id="HIT46299.1"/>
    </source>
</evidence>
<name>A0A9D1KHJ6_9BACT</name>
<dbReference type="Pfam" id="PF01370">
    <property type="entry name" value="Epimerase"/>
    <property type="match status" value="1"/>
</dbReference>
<reference evidence="2" key="1">
    <citation type="submission" date="2020-10" db="EMBL/GenBank/DDBJ databases">
        <authorList>
            <person name="Gilroy R."/>
        </authorList>
    </citation>
    <scope>NUCLEOTIDE SEQUENCE</scope>
    <source>
        <strain evidence="2">ChiHecec2B26-709</strain>
    </source>
</reference>
<dbReference type="GO" id="GO:0005737">
    <property type="term" value="C:cytoplasm"/>
    <property type="evidence" value="ECO:0007669"/>
    <property type="project" value="TreeGrafter"/>
</dbReference>
<evidence type="ECO:0000313" key="3">
    <source>
        <dbReference type="Proteomes" id="UP000886881"/>
    </source>
</evidence>
<dbReference type="GO" id="GO:0004029">
    <property type="term" value="F:aldehyde dehydrogenase (NAD+) activity"/>
    <property type="evidence" value="ECO:0007669"/>
    <property type="project" value="TreeGrafter"/>
</dbReference>
<protein>
    <submittedName>
        <fullName evidence="2">NAD-dependent epimerase/dehydratase family protein</fullName>
    </submittedName>
</protein>
<proteinExistence type="predicted"/>
<dbReference type="InterPro" id="IPR036291">
    <property type="entry name" value="NAD(P)-bd_dom_sf"/>
</dbReference>
<dbReference type="AlphaFoldDB" id="A0A9D1KHJ6"/>
<dbReference type="EMBL" id="DVLC01000005">
    <property type="protein sequence ID" value="HIT46299.1"/>
    <property type="molecule type" value="Genomic_DNA"/>
</dbReference>
<dbReference type="PANTHER" id="PTHR48079:SF6">
    <property type="entry name" value="NAD(P)-BINDING DOMAIN-CONTAINING PROTEIN-RELATED"/>
    <property type="match status" value="1"/>
</dbReference>
<dbReference type="Gene3D" id="3.40.50.720">
    <property type="entry name" value="NAD(P)-binding Rossmann-like Domain"/>
    <property type="match status" value="1"/>
</dbReference>
<feature type="domain" description="NAD-dependent epimerase/dehydratase" evidence="1">
    <location>
        <begin position="8"/>
        <end position="226"/>
    </location>
</feature>
<organism evidence="2 3">
    <name type="scientific">Candidatus Cryptobacteroides merdipullorum</name>
    <dbReference type="NCBI Taxonomy" id="2840771"/>
    <lineage>
        <taxon>Bacteria</taxon>
        <taxon>Pseudomonadati</taxon>
        <taxon>Bacteroidota</taxon>
        <taxon>Bacteroidia</taxon>
        <taxon>Bacteroidales</taxon>
        <taxon>Candidatus Cryptobacteroides</taxon>
    </lineage>
</organism>
<comment type="caution">
    <text evidence="2">The sequence shown here is derived from an EMBL/GenBank/DDBJ whole genome shotgun (WGS) entry which is preliminary data.</text>
</comment>
<reference evidence="2" key="2">
    <citation type="journal article" date="2021" name="PeerJ">
        <title>Extensive microbial diversity within the chicken gut microbiome revealed by metagenomics and culture.</title>
        <authorList>
            <person name="Gilroy R."/>
            <person name="Ravi A."/>
            <person name="Getino M."/>
            <person name="Pursley I."/>
            <person name="Horton D.L."/>
            <person name="Alikhan N.F."/>
            <person name="Baker D."/>
            <person name="Gharbi K."/>
            <person name="Hall N."/>
            <person name="Watson M."/>
            <person name="Adriaenssens E.M."/>
            <person name="Foster-Nyarko E."/>
            <person name="Jarju S."/>
            <person name="Secka A."/>
            <person name="Antonio M."/>
            <person name="Oren A."/>
            <person name="Chaudhuri R.R."/>
            <person name="La Ragione R."/>
            <person name="Hildebrand F."/>
            <person name="Pallen M.J."/>
        </authorList>
    </citation>
    <scope>NUCLEOTIDE SEQUENCE</scope>
    <source>
        <strain evidence="2">ChiHecec2B26-709</strain>
    </source>
</reference>
<accession>A0A9D1KHJ6</accession>
<gene>
    <name evidence="2" type="ORF">IAC35_00395</name>
</gene>
<dbReference type="InterPro" id="IPR051783">
    <property type="entry name" value="NAD(P)-dependent_oxidoreduct"/>
</dbReference>
<dbReference type="InterPro" id="IPR001509">
    <property type="entry name" value="Epimerase_deHydtase"/>
</dbReference>
<dbReference type="PANTHER" id="PTHR48079">
    <property type="entry name" value="PROTEIN YEEZ"/>
    <property type="match status" value="1"/>
</dbReference>